<evidence type="ECO:0000313" key="3">
    <source>
        <dbReference type="Proteomes" id="UP000005017"/>
    </source>
</evidence>
<feature type="transmembrane region" description="Helical" evidence="1">
    <location>
        <begin position="35"/>
        <end position="56"/>
    </location>
</feature>
<dbReference type="Proteomes" id="UP000005017">
    <property type="component" value="Unassembled WGS sequence"/>
</dbReference>
<comment type="caution">
    <text evidence="2">The sequence shown here is derived from an EMBL/GenBank/DDBJ whole genome shotgun (WGS) entry which is preliminary data.</text>
</comment>
<proteinExistence type="predicted"/>
<accession>D2MM42</accession>
<evidence type="ECO:0000256" key="1">
    <source>
        <dbReference type="SAM" id="Phobius"/>
    </source>
</evidence>
<dbReference type="RefSeq" id="WP_006626463.1">
    <property type="nucleotide sequence ID" value="NZ_ADFR01000002.1"/>
</dbReference>
<keyword evidence="3" id="KW-1185">Reference proteome</keyword>
<reference evidence="2" key="1">
    <citation type="submission" date="2009-12" db="EMBL/GenBank/DDBJ databases">
        <authorList>
            <person name="Miao Y.-W."/>
            <person name="Wu G.-S."/>
            <person name="Kong Q.-P."/>
            <person name="Ouyang Y.-N."/>
            <person name="Liang J.-P."/>
            <person name="Yang Z.-Y."/>
            <person name="Yu N."/>
            <person name="Zhang Y.-P."/>
        </authorList>
    </citation>
    <scope>NUCLEOTIDE SEQUENCE</scope>
    <source>
        <strain evidence="2">W1219</strain>
    </source>
</reference>
<keyword evidence="1" id="KW-0472">Membrane</keyword>
<gene>
    <name evidence="2" type="ORF">HMPREF9013_0813</name>
</gene>
<keyword evidence="1" id="KW-1133">Transmembrane helix</keyword>
<sequence>MEKFLVIGLLAILGAFLIKKVVKPPVGPSYKLKTIIFAMGSVPIPTVTELGNLIFVSKGKRKFILPTEFDLWQEVKLFENGIVLKRNKKEKIVFFHELYAIEPMLIHSLFVKGKYFGYALQFRNNERIDIKSCDLEELDVLIEKLCLLFPDETGKALICDVD</sequence>
<organism evidence="2 3">
    <name type="scientific">Bulleidia extructa W1219</name>
    <dbReference type="NCBI Taxonomy" id="679192"/>
    <lineage>
        <taxon>Bacteria</taxon>
        <taxon>Bacillati</taxon>
        <taxon>Bacillota</taxon>
        <taxon>Erysipelotrichia</taxon>
        <taxon>Erysipelotrichales</taxon>
        <taxon>Erysipelotrichaceae</taxon>
        <taxon>Bulleidia</taxon>
    </lineage>
</organism>
<keyword evidence="1" id="KW-0812">Transmembrane</keyword>
<dbReference type="EMBL" id="ADFR01000002">
    <property type="protein sequence ID" value="EFC06118.1"/>
    <property type="molecule type" value="Genomic_DNA"/>
</dbReference>
<name>D2MM42_9FIRM</name>
<dbReference type="OrthoDB" id="1752027at2"/>
<dbReference type="eggNOG" id="ENOG5031TQB">
    <property type="taxonomic scope" value="Bacteria"/>
</dbReference>
<dbReference type="AlphaFoldDB" id="D2MM42"/>
<protein>
    <submittedName>
        <fullName evidence="2">Uncharacterized protein</fullName>
    </submittedName>
</protein>
<evidence type="ECO:0000313" key="2">
    <source>
        <dbReference type="EMBL" id="EFC06118.1"/>
    </source>
</evidence>